<dbReference type="AlphaFoldDB" id="A0A7D5Z6F5"/>
<evidence type="ECO:0000256" key="2">
    <source>
        <dbReference type="ARBA" id="ARBA00022553"/>
    </source>
</evidence>
<gene>
    <name evidence="4" type="ORF">G6M90_00g093690</name>
</gene>
<reference evidence="4 5" key="1">
    <citation type="submission" date="2020-07" db="EMBL/GenBank/DDBJ databases">
        <title>Telomere length de novo assembly of all 7 chromosomes of the fungus, Metarhizium brunneum, using a novel assembly pipeline.</title>
        <authorList>
            <person name="Saud z."/>
            <person name="Kortsinoglou A."/>
            <person name="Kouvelis V.N."/>
            <person name="Butt T.M."/>
        </authorList>
    </citation>
    <scope>NUCLEOTIDE SEQUENCE [LARGE SCALE GENOMIC DNA]</scope>
    <source>
        <strain evidence="4 5">4556</strain>
    </source>
</reference>
<dbReference type="PANTHER" id="PTHR43775">
    <property type="entry name" value="FATTY ACID SYNTHASE"/>
    <property type="match status" value="1"/>
</dbReference>
<sequence>MSPSMEVISSLSTQKKFSSPSQSHVTYFPASDLRGIFDHLHRLKKTEHLHVKFDNMDTVQTNVHLFVRPTQILDSTGTFLIAGGFGGLGRAIARWMVSRGARSLILLSRSGPKNNPNAVVLLDELRARQIKFQNPRCDATNREKLLQKIARQQALAYE</sequence>
<evidence type="ECO:0000313" key="5">
    <source>
        <dbReference type="Proteomes" id="UP000510686"/>
    </source>
</evidence>
<evidence type="ECO:0000259" key="3">
    <source>
        <dbReference type="Pfam" id="PF08659"/>
    </source>
</evidence>
<dbReference type="EMBL" id="CP058937">
    <property type="protein sequence ID" value="QLI73003.1"/>
    <property type="molecule type" value="Genomic_DNA"/>
</dbReference>
<dbReference type="InterPro" id="IPR050091">
    <property type="entry name" value="PKS_NRPS_Biosynth_Enz"/>
</dbReference>
<keyword evidence="2" id="KW-0597">Phosphoprotein</keyword>
<proteinExistence type="predicted"/>
<dbReference type="GO" id="GO:0044550">
    <property type="term" value="P:secondary metabolite biosynthetic process"/>
    <property type="evidence" value="ECO:0007669"/>
    <property type="project" value="TreeGrafter"/>
</dbReference>
<name>A0A7D5Z6F5_9HYPO</name>
<dbReference type="PANTHER" id="PTHR43775:SF37">
    <property type="entry name" value="SI:DKEY-61P9.11"/>
    <property type="match status" value="1"/>
</dbReference>
<organism evidence="4 5">
    <name type="scientific">Metarhizium brunneum</name>
    <dbReference type="NCBI Taxonomy" id="500148"/>
    <lineage>
        <taxon>Eukaryota</taxon>
        <taxon>Fungi</taxon>
        <taxon>Dikarya</taxon>
        <taxon>Ascomycota</taxon>
        <taxon>Pezizomycotina</taxon>
        <taxon>Sordariomycetes</taxon>
        <taxon>Hypocreomycetidae</taxon>
        <taxon>Hypocreales</taxon>
        <taxon>Clavicipitaceae</taxon>
        <taxon>Metarhizium</taxon>
    </lineage>
</organism>
<dbReference type="OrthoDB" id="329835at2759"/>
<dbReference type="SUPFAM" id="SSF51735">
    <property type="entry name" value="NAD(P)-binding Rossmann-fold domains"/>
    <property type="match status" value="1"/>
</dbReference>
<keyword evidence="5" id="KW-1185">Reference proteome</keyword>
<keyword evidence="1" id="KW-0596">Phosphopantetheine</keyword>
<accession>A0A7D5Z6F5</accession>
<dbReference type="GO" id="GO:0004312">
    <property type="term" value="F:fatty acid synthase activity"/>
    <property type="evidence" value="ECO:0007669"/>
    <property type="project" value="TreeGrafter"/>
</dbReference>
<dbReference type="Gene3D" id="3.40.50.720">
    <property type="entry name" value="NAD(P)-binding Rossmann-like Domain"/>
    <property type="match status" value="1"/>
</dbReference>
<dbReference type="GO" id="GO:0006633">
    <property type="term" value="P:fatty acid biosynthetic process"/>
    <property type="evidence" value="ECO:0007669"/>
    <property type="project" value="TreeGrafter"/>
</dbReference>
<protein>
    <recommendedName>
        <fullName evidence="3">Ketoreductase (KR) domain-containing protein</fullName>
    </recommendedName>
</protein>
<dbReference type="Proteomes" id="UP000510686">
    <property type="component" value="Chromosome 6"/>
</dbReference>
<dbReference type="GeneID" id="90968140"/>
<evidence type="ECO:0000256" key="1">
    <source>
        <dbReference type="ARBA" id="ARBA00022450"/>
    </source>
</evidence>
<dbReference type="Pfam" id="PF08659">
    <property type="entry name" value="KR"/>
    <property type="match status" value="1"/>
</dbReference>
<dbReference type="InterPro" id="IPR013968">
    <property type="entry name" value="PKS_KR"/>
</dbReference>
<dbReference type="InterPro" id="IPR036291">
    <property type="entry name" value="NAD(P)-bd_dom_sf"/>
</dbReference>
<dbReference type="RefSeq" id="XP_065987587.1">
    <property type="nucleotide sequence ID" value="XM_066131457.1"/>
</dbReference>
<feature type="domain" description="Ketoreductase (KR)" evidence="3">
    <location>
        <begin position="77"/>
        <end position="151"/>
    </location>
</feature>
<dbReference type="KEGG" id="mbrn:90968140"/>
<evidence type="ECO:0000313" key="4">
    <source>
        <dbReference type="EMBL" id="QLI73003.1"/>
    </source>
</evidence>